<dbReference type="InterPro" id="IPR011009">
    <property type="entry name" value="Kinase-like_dom_sf"/>
</dbReference>
<name>A0ABR4GS11_9EURO</name>
<evidence type="ECO:0000259" key="3">
    <source>
        <dbReference type="PROSITE" id="PS50011"/>
    </source>
</evidence>
<dbReference type="Proteomes" id="UP001610334">
    <property type="component" value="Unassembled WGS sequence"/>
</dbReference>
<evidence type="ECO:0000256" key="1">
    <source>
        <dbReference type="ARBA" id="ARBA00022741"/>
    </source>
</evidence>
<dbReference type="PROSITE" id="PS50011">
    <property type="entry name" value="PROTEIN_KINASE_DOM"/>
    <property type="match status" value="1"/>
</dbReference>
<gene>
    <name evidence="4" type="ORF">BJX63DRAFT_441768</name>
</gene>
<proteinExistence type="predicted"/>
<organism evidence="4 5">
    <name type="scientific">Aspergillus granulosus</name>
    <dbReference type="NCBI Taxonomy" id="176169"/>
    <lineage>
        <taxon>Eukaryota</taxon>
        <taxon>Fungi</taxon>
        <taxon>Dikarya</taxon>
        <taxon>Ascomycota</taxon>
        <taxon>Pezizomycotina</taxon>
        <taxon>Eurotiomycetes</taxon>
        <taxon>Eurotiomycetidae</taxon>
        <taxon>Eurotiales</taxon>
        <taxon>Aspergillaceae</taxon>
        <taxon>Aspergillus</taxon>
        <taxon>Aspergillus subgen. Nidulantes</taxon>
    </lineage>
</organism>
<evidence type="ECO:0000313" key="4">
    <source>
        <dbReference type="EMBL" id="KAL2801858.1"/>
    </source>
</evidence>
<keyword evidence="2" id="KW-0067">ATP-binding</keyword>
<feature type="domain" description="Protein kinase" evidence="3">
    <location>
        <begin position="1"/>
        <end position="279"/>
    </location>
</feature>
<dbReference type="Pfam" id="PF00069">
    <property type="entry name" value="Pkinase"/>
    <property type="match status" value="1"/>
</dbReference>
<comment type="caution">
    <text evidence="4">The sequence shown here is derived from an EMBL/GenBank/DDBJ whole genome shotgun (WGS) entry which is preliminary data.</text>
</comment>
<keyword evidence="1" id="KW-0547">Nucleotide-binding</keyword>
<dbReference type="PANTHER" id="PTHR48012:SF2">
    <property type="entry name" value="STERILE20-LIKE KINASE, ISOFORM B"/>
    <property type="match status" value="1"/>
</dbReference>
<keyword evidence="5" id="KW-1185">Reference proteome</keyword>
<reference evidence="4 5" key="1">
    <citation type="submission" date="2024-07" db="EMBL/GenBank/DDBJ databases">
        <title>Section-level genome sequencing and comparative genomics of Aspergillus sections Usti and Cavernicolus.</title>
        <authorList>
            <consortium name="Lawrence Berkeley National Laboratory"/>
            <person name="Nybo J.L."/>
            <person name="Vesth T.C."/>
            <person name="Theobald S."/>
            <person name="Frisvad J.C."/>
            <person name="Larsen T.O."/>
            <person name="Kjaerboelling I."/>
            <person name="Rothschild-Mancinelli K."/>
            <person name="Lyhne E.K."/>
            <person name="Kogle M.E."/>
            <person name="Barry K."/>
            <person name="Clum A."/>
            <person name="Na H."/>
            <person name="Ledsgaard L."/>
            <person name="Lin J."/>
            <person name="Lipzen A."/>
            <person name="Kuo A."/>
            <person name="Riley R."/>
            <person name="Mondo S."/>
            <person name="Labutti K."/>
            <person name="Haridas S."/>
            <person name="Pangalinan J."/>
            <person name="Salamov A.A."/>
            <person name="Simmons B.A."/>
            <person name="Magnuson J.K."/>
            <person name="Chen J."/>
            <person name="Drula E."/>
            <person name="Henrissat B."/>
            <person name="Wiebenga A."/>
            <person name="Lubbers R.J."/>
            <person name="Gomes A.C."/>
            <person name="Makela M.R."/>
            <person name="Stajich J."/>
            <person name="Grigoriev I.V."/>
            <person name="Mortensen U.H."/>
            <person name="De Vries R.P."/>
            <person name="Baker S.E."/>
            <person name="Andersen M.R."/>
        </authorList>
    </citation>
    <scope>NUCLEOTIDE SEQUENCE [LARGE SCALE GENOMIC DNA]</scope>
    <source>
        <strain evidence="4 5">CBS 588.65</strain>
    </source>
</reference>
<protein>
    <submittedName>
        <fullName evidence="4">Kinase-like domain-containing protein</fullName>
    </submittedName>
</protein>
<dbReference type="SUPFAM" id="SSF56112">
    <property type="entry name" value="Protein kinase-like (PK-like)"/>
    <property type="match status" value="1"/>
</dbReference>
<dbReference type="InterPro" id="IPR050629">
    <property type="entry name" value="STE20/SPS1-PAK"/>
</dbReference>
<dbReference type="EMBL" id="JBFXLT010000235">
    <property type="protein sequence ID" value="KAL2801858.1"/>
    <property type="molecule type" value="Genomic_DNA"/>
</dbReference>
<dbReference type="Gene3D" id="1.10.510.10">
    <property type="entry name" value="Transferase(Phosphotransferase) domain 1"/>
    <property type="match status" value="1"/>
</dbReference>
<evidence type="ECO:0000256" key="2">
    <source>
        <dbReference type="ARBA" id="ARBA00022840"/>
    </source>
</evidence>
<accession>A0ABR4GS11</accession>
<dbReference type="InterPro" id="IPR000719">
    <property type="entry name" value="Prot_kinase_dom"/>
</dbReference>
<evidence type="ECO:0000313" key="5">
    <source>
        <dbReference type="Proteomes" id="UP001610334"/>
    </source>
</evidence>
<dbReference type="PANTHER" id="PTHR48012">
    <property type="entry name" value="STERILE20-LIKE KINASE, ISOFORM B-RELATED"/>
    <property type="match status" value="1"/>
</dbReference>
<sequence>MEATRTLGSPIELSLPYRKARCEDITVGRAKKVQTHKHQFIKYGHPFKSLHRFFIGLEPVWSGLNAIEFTEDSPVGYVKKLSVVGDIPEDRLSETCHPNLVNLREVFITTGSVFLVYERWGMSLDEILSLSTVFQLGEVEVATICQGVLRGLQYIHQVLEIGHGSLSLGNVHIMEDGSVKIANIGESMIARHAARERAKDIHAFCRMASTLLGPNAAPETRGTIGLLASDFVNAPPTATVEELLQHSFLKISAGPWCLRPVNILCTIVQKFKGASSQSA</sequence>